<dbReference type="Proteomes" id="UP000599179">
    <property type="component" value="Unassembled WGS sequence"/>
</dbReference>
<name>A0ABQ1SE92_9FLAO</name>
<organism evidence="2 3">
    <name type="scientific">Psychroflexus planctonicus</name>
    <dbReference type="NCBI Taxonomy" id="1526575"/>
    <lineage>
        <taxon>Bacteria</taxon>
        <taxon>Pseudomonadati</taxon>
        <taxon>Bacteroidota</taxon>
        <taxon>Flavobacteriia</taxon>
        <taxon>Flavobacteriales</taxon>
        <taxon>Flavobacteriaceae</taxon>
        <taxon>Psychroflexus</taxon>
    </lineage>
</organism>
<gene>
    <name evidence="2" type="ORF">GCM10010832_04120</name>
</gene>
<evidence type="ECO:0008006" key="4">
    <source>
        <dbReference type="Google" id="ProtNLM"/>
    </source>
</evidence>
<protein>
    <recommendedName>
        <fullName evidence="4">DUF3887 domain-containing protein</fullName>
    </recommendedName>
</protein>
<reference evidence="3" key="1">
    <citation type="journal article" date="2019" name="Int. J. Syst. Evol. Microbiol.">
        <title>The Global Catalogue of Microorganisms (GCM) 10K type strain sequencing project: providing services to taxonomists for standard genome sequencing and annotation.</title>
        <authorList>
            <consortium name="The Broad Institute Genomics Platform"/>
            <consortium name="The Broad Institute Genome Sequencing Center for Infectious Disease"/>
            <person name="Wu L."/>
            <person name="Ma J."/>
        </authorList>
    </citation>
    <scope>NUCLEOTIDE SEQUENCE [LARGE SCALE GENOMIC DNA]</scope>
    <source>
        <strain evidence="3">CGMCC 1.12931</strain>
    </source>
</reference>
<keyword evidence="3" id="KW-1185">Reference proteome</keyword>
<feature type="signal peptide" evidence="1">
    <location>
        <begin position="1"/>
        <end position="19"/>
    </location>
</feature>
<proteinExistence type="predicted"/>
<evidence type="ECO:0000313" key="2">
    <source>
        <dbReference type="EMBL" id="GGE26602.1"/>
    </source>
</evidence>
<comment type="caution">
    <text evidence="2">The sequence shown here is derived from an EMBL/GenBank/DDBJ whole genome shotgun (WGS) entry which is preliminary data.</text>
</comment>
<keyword evidence="1" id="KW-0732">Signal</keyword>
<dbReference type="RefSeq" id="WP_188457410.1">
    <property type="nucleotide sequence ID" value="NZ_BMGM01000001.1"/>
</dbReference>
<accession>A0ABQ1SE92</accession>
<evidence type="ECO:0000256" key="1">
    <source>
        <dbReference type="SAM" id="SignalP"/>
    </source>
</evidence>
<sequence length="125" mass="14792">MKNKLFTLLIFITSFASYSQSFEDKTENDQKMAELFNLFYKHQNLNETVILNHGVDLGFIQQGYVKNFKVITKNETINHSSYLLFHTLDIEGNIGRIRYAIVSNNKKEEFKYLLYDMNTYKSIKK</sequence>
<evidence type="ECO:0000313" key="3">
    <source>
        <dbReference type="Proteomes" id="UP000599179"/>
    </source>
</evidence>
<feature type="chain" id="PRO_5046814176" description="DUF3887 domain-containing protein" evidence="1">
    <location>
        <begin position="20"/>
        <end position="125"/>
    </location>
</feature>
<dbReference type="EMBL" id="BMGM01000001">
    <property type="protein sequence ID" value="GGE26602.1"/>
    <property type="molecule type" value="Genomic_DNA"/>
</dbReference>